<evidence type="ECO:0000313" key="3">
    <source>
        <dbReference type="EMBL" id="KAL1215424.1"/>
    </source>
</evidence>
<dbReference type="InterPro" id="IPR046349">
    <property type="entry name" value="C1-like_sf"/>
</dbReference>
<dbReference type="PANTHER" id="PTHR32410">
    <property type="entry name" value="CYSTEINE/HISTIDINE-RICH C1 DOMAIN FAMILY PROTEIN"/>
    <property type="match status" value="1"/>
</dbReference>
<dbReference type="InterPro" id="IPR004146">
    <property type="entry name" value="DC1"/>
</dbReference>
<proteinExistence type="predicted"/>
<sequence>MDSVEHFPPSRLICPAMRIKHNKNSLRKIIDKSFYLVIDSSYYFSNAGDDGNNSARSHHMSLLYWCNNKESEENFRCGSCQCRTIGTTYYFCNECNLGYHKECVESPPLIKSLFHPKHHLQLVRIKEGIGLQLMNCCYCGSSTSFFSYYCFICRFSLGIVCEKKPTFLSNKKMHEHVLNYFPRKNNLICDACGVVDNESLTYVCLQCDFIVHKSCIYLPFVIRISRHDHRLSFTFSHPSKNLSCGVCRQKIGENYGKYFCVKGCTYEVHSKCATRRDVWNGIELEDEPEEEVYESINSFEVIGDGIIQVNL</sequence>
<evidence type="ECO:0000259" key="2">
    <source>
        <dbReference type="Pfam" id="PF03107"/>
    </source>
</evidence>
<dbReference type="AlphaFoldDB" id="A0ABD1BFR4"/>
<dbReference type="Pfam" id="PF03107">
    <property type="entry name" value="C1_2"/>
    <property type="match status" value="2"/>
</dbReference>
<dbReference type="PANTHER" id="PTHR32410:SF201">
    <property type="entry name" value="ZINC FINGER PHD-TYPE DOMAIN-CONTAINING PROTEIN"/>
    <property type="match status" value="1"/>
</dbReference>
<evidence type="ECO:0000256" key="1">
    <source>
        <dbReference type="ARBA" id="ARBA00022737"/>
    </source>
</evidence>
<name>A0ABD1BFR4_CARAN</name>
<dbReference type="SUPFAM" id="SSF57889">
    <property type="entry name" value="Cysteine-rich domain"/>
    <property type="match status" value="3"/>
</dbReference>
<dbReference type="Proteomes" id="UP001558713">
    <property type="component" value="Unassembled WGS sequence"/>
</dbReference>
<dbReference type="EMBL" id="JBANAX010000285">
    <property type="protein sequence ID" value="KAL1215424.1"/>
    <property type="molecule type" value="Genomic_DNA"/>
</dbReference>
<feature type="domain" description="DC1" evidence="2">
    <location>
        <begin position="226"/>
        <end position="273"/>
    </location>
</feature>
<gene>
    <name evidence="3" type="ORF">V5N11_021851</name>
</gene>
<comment type="caution">
    <text evidence="3">The sequence shown here is derived from an EMBL/GenBank/DDBJ whole genome shotgun (WGS) entry which is preliminary data.</text>
</comment>
<dbReference type="InterPro" id="IPR053192">
    <property type="entry name" value="Vacuole_Formation_Reg"/>
</dbReference>
<reference evidence="3 4" key="1">
    <citation type="submission" date="2024-04" db="EMBL/GenBank/DDBJ databases">
        <title>Genome assembly C_amara_ONT_v2.</title>
        <authorList>
            <person name="Yant L."/>
            <person name="Moore C."/>
            <person name="Slenker M."/>
        </authorList>
    </citation>
    <scope>NUCLEOTIDE SEQUENCE [LARGE SCALE GENOMIC DNA]</scope>
    <source>
        <tissue evidence="3">Leaf</tissue>
    </source>
</reference>
<protein>
    <submittedName>
        <fullName evidence="3">Protein VACUOLELESS GAMETOPHYTES</fullName>
    </submittedName>
</protein>
<feature type="domain" description="DC1" evidence="2">
    <location>
        <begin position="173"/>
        <end position="216"/>
    </location>
</feature>
<organism evidence="3 4">
    <name type="scientific">Cardamine amara subsp. amara</name>
    <dbReference type="NCBI Taxonomy" id="228776"/>
    <lineage>
        <taxon>Eukaryota</taxon>
        <taxon>Viridiplantae</taxon>
        <taxon>Streptophyta</taxon>
        <taxon>Embryophyta</taxon>
        <taxon>Tracheophyta</taxon>
        <taxon>Spermatophyta</taxon>
        <taxon>Magnoliopsida</taxon>
        <taxon>eudicotyledons</taxon>
        <taxon>Gunneridae</taxon>
        <taxon>Pentapetalae</taxon>
        <taxon>rosids</taxon>
        <taxon>malvids</taxon>
        <taxon>Brassicales</taxon>
        <taxon>Brassicaceae</taxon>
        <taxon>Cardamineae</taxon>
        <taxon>Cardamine</taxon>
    </lineage>
</organism>
<keyword evidence="4" id="KW-1185">Reference proteome</keyword>
<keyword evidence="1" id="KW-0677">Repeat</keyword>
<evidence type="ECO:0000313" key="4">
    <source>
        <dbReference type="Proteomes" id="UP001558713"/>
    </source>
</evidence>
<accession>A0ABD1BFR4</accession>